<dbReference type="InterPro" id="IPR043128">
    <property type="entry name" value="Rev_trsase/Diguanyl_cyclase"/>
</dbReference>
<dbReference type="PANTHER" id="PTHR45138">
    <property type="entry name" value="REGULATORY COMPONENTS OF SENSORY TRANSDUCTION SYSTEM"/>
    <property type="match status" value="1"/>
</dbReference>
<dbReference type="Pfam" id="PF00990">
    <property type="entry name" value="GGDEF"/>
    <property type="match status" value="1"/>
</dbReference>
<dbReference type="AlphaFoldDB" id="A0A9W6MTW8"/>
<dbReference type="SMART" id="SM00267">
    <property type="entry name" value="GGDEF"/>
    <property type="match status" value="1"/>
</dbReference>
<dbReference type="CDD" id="cd18774">
    <property type="entry name" value="PDC2_HK_sensor"/>
    <property type="match status" value="1"/>
</dbReference>
<dbReference type="Gene3D" id="1.10.8.500">
    <property type="entry name" value="HAMP domain in histidine kinase"/>
    <property type="match status" value="1"/>
</dbReference>
<dbReference type="GO" id="GO:0052621">
    <property type="term" value="F:diguanylate cyclase activity"/>
    <property type="evidence" value="ECO:0007669"/>
    <property type="project" value="UniProtKB-EC"/>
</dbReference>
<accession>A0A9W6MTW8</accession>
<dbReference type="Pfam" id="PF00672">
    <property type="entry name" value="HAMP"/>
    <property type="match status" value="1"/>
</dbReference>
<evidence type="ECO:0000313" key="6">
    <source>
        <dbReference type="EMBL" id="GLK57749.1"/>
    </source>
</evidence>
<dbReference type="Gene3D" id="3.30.450.20">
    <property type="entry name" value="PAS domain"/>
    <property type="match status" value="1"/>
</dbReference>
<dbReference type="CDD" id="cd12914">
    <property type="entry name" value="PDC1_DGC_like"/>
    <property type="match status" value="1"/>
</dbReference>
<dbReference type="EMBL" id="BSFF01000010">
    <property type="protein sequence ID" value="GLK57749.1"/>
    <property type="molecule type" value="Genomic_DNA"/>
</dbReference>
<dbReference type="Proteomes" id="UP001143400">
    <property type="component" value="Unassembled WGS sequence"/>
</dbReference>
<dbReference type="InterPro" id="IPR050469">
    <property type="entry name" value="Diguanylate_Cyclase"/>
</dbReference>
<dbReference type="PROSITE" id="PS50885">
    <property type="entry name" value="HAMP"/>
    <property type="match status" value="1"/>
</dbReference>
<keyword evidence="3" id="KW-1133">Transmembrane helix</keyword>
<evidence type="ECO:0000256" key="1">
    <source>
        <dbReference type="ARBA" id="ARBA00012528"/>
    </source>
</evidence>
<sequence>MRLRSVLSVFGIRSRLVVLVIGAVLPLLALLVIGAIDDRRIAIERATDDVRAEARIVAERQSHIFDDAVVLLSTLSSLAEIDASGSAGCRRLVARVADRNRQFMTIGVVDQAGDVVCHSRLDARVRFTDLDLLRHVLAARPGDRMIGRLVLGKVTGRPTIAVATPTTTDGATVDGMLFASINLSAMSDLADAADRDGERSVAVVDARDGKVVAGSGTLRQLVNTSIEGHPLLMALVEARYEGSAEVRGLNGADEIVGFAPVRIGGLSRLVIVIGEPRDAMLKDAAAIAASRLVIAIFVAAAALLAAWLLGYWALARPIRLLTSTAEQIGAGDLTARTEIGMMQPAEIRVLGATLNTTAERLSAAKLRLQSLADEDGLTGLANRRRFDAEMKAACAQAERDGAALSILLIDVDHFKAFNDNFGHLAGDDALRRIGAAIRACANRPGDVAARYGGEEFAVILPNTGEDGAASVAARILSSVRDLRIAHGGTPGGAATVSVGSVSSSPKRRGALTPEMFVRTADQALYAAKSAGRNQHAVGQGPGLAMAPRA</sequence>
<keyword evidence="3" id="KW-0812">Transmembrane</keyword>
<evidence type="ECO:0000256" key="2">
    <source>
        <dbReference type="ARBA" id="ARBA00034247"/>
    </source>
</evidence>
<protein>
    <recommendedName>
        <fullName evidence="1">diguanylate cyclase</fullName>
        <ecNumber evidence="1">2.7.7.65</ecNumber>
    </recommendedName>
</protein>
<keyword evidence="3" id="KW-0472">Membrane</keyword>
<dbReference type="InterPro" id="IPR003660">
    <property type="entry name" value="HAMP_dom"/>
</dbReference>
<dbReference type="GO" id="GO:0005886">
    <property type="term" value="C:plasma membrane"/>
    <property type="evidence" value="ECO:0007669"/>
    <property type="project" value="TreeGrafter"/>
</dbReference>
<dbReference type="FunFam" id="3.30.70.270:FF:000001">
    <property type="entry name" value="Diguanylate cyclase domain protein"/>
    <property type="match status" value="1"/>
</dbReference>
<comment type="catalytic activity">
    <reaction evidence="2">
        <text>2 GTP = 3',3'-c-di-GMP + 2 diphosphate</text>
        <dbReference type="Rhea" id="RHEA:24898"/>
        <dbReference type="ChEBI" id="CHEBI:33019"/>
        <dbReference type="ChEBI" id="CHEBI:37565"/>
        <dbReference type="ChEBI" id="CHEBI:58805"/>
        <dbReference type="EC" id="2.7.7.65"/>
    </reaction>
</comment>
<dbReference type="SMART" id="SM00304">
    <property type="entry name" value="HAMP"/>
    <property type="match status" value="1"/>
</dbReference>
<evidence type="ECO:0000256" key="3">
    <source>
        <dbReference type="SAM" id="Phobius"/>
    </source>
</evidence>
<dbReference type="GO" id="GO:0043709">
    <property type="term" value="P:cell adhesion involved in single-species biofilm formation"/>
    <property type="evidence" value="ECO:0007669"/>
    <property type="project" value="TreeGrafter"/>
</dbReference>
<feature type="transmembrane region" description="Helical" evidence="3">
    <location>
        <begin position="12"/>
        <end position="36"/>
    </location>
</feature>
<dbReference type="PROSITE" id="PS50887">
    <property type="entry name" value="GGDEF"/>
    <property type="match status" value="1"/>
</dbReference>
<dbReference type="PANTHER" id="PTHR45138:SF9">
    <property type="entry name" value="DIGUANYLATE CYCLASE DGCM-RELATED"/>
    <property type="match status" value="1"/>
</dbReference>
<dbReference type="EC" id="2.7.7.65" evidence="1"/>
<evidence type="ECO:0000259" key="4">
    <source>
        <dbReference type="PROSITE" id="PS50885"/>
    </source>
</evidence>
<dbReference type="GO" id="GO:1902201">
    <property type="term" value="P:negative regulation of bacterial-type flagellum-dependent cell motility"/>
    <property type="evidence" value="ECO:0007669"/>
    <property type="project" value="TreeGrafter"/>
</dbReference>
<evidence type="ECO:0000259" key="5">
    <source>
        <dbReference type="PROSITE" id="PS50887"/>
    </source>
</evidence>
<feature type="domain" description="HAMP" evidence="4">
    <location>
        <begin position="312"/>
        <end position="366"/>
    </location>
</feature>
<feature type="domain" description="GGDEF" evidence="5">
    <location>
        <begin position="402"/>
        <end position="540"/>
    </location>
</feature>
<dbReference type="SUPFAM" id="SSF55073">
    <property type="entry name" value="Nucleotide cyclase"/>
    <property type="match status" value="1"/>
</dbReference>
<gene>
    <name evidence="6" type="ORF">GCM10008170_37690</name>
</gene>
<dbReference type="InterPro" id="IPR029787">
    <property type="entry name" value="Nucleotide_cyclase"/>
</dbReference>
<reference evidence="6" key="1">
    <citation type="journal article" date="2014" name="Int. J. Syst. Evol. Microbiol.">
        <title>Complete genome sequence of Corynebacterium casei LMG S-19264T (=DSM 44701T), isolated from a smear-ripened cheese.</title>
        <authorList>
            <consortium name="US DOE Joint Genome Institute (JGI-PGF)"/>
            <person name="Walter F."/>
            <person name="Albersmeier A."/>
            <person name="Kalinowski J."/>
            <person name="Ruckert C."/>
        </authorList>
    </citation>
    <scope>NUCLEOTIDE SEQUENCE</scope>
    <source>
        <strain evidence="6">VKM B-1606</strain>
    </source>
</reference>
<comment type="caution">
    <text evidence="6">The sequence shown here is derived from an EMBL/GenBank/DDBJ whole genome shotgun (WGS) entry which is preliminary data.</text>
</comment>
<dbReference type="CDD" id="cd01949">
    <property type="entry name" value="GGDEF"/>
    <property type="match status" value="1"/>
</dbReference>
<evidence type="ECO:0000313" key="7">
    <source>
        <dbReference type="Proteomes" id="UP001143400"/>
    </source>
</evidence>
<feature type="transmembrane region" description="Helical" evidence="3">
    <location>
        <begin position="292"/>
        <end position="314"/>
    </location>
</feature>
<dbReference type="NCBIfam" id="TIGR00254">
    <property type="entry name" value="GGDEF"/>
    <property type="match status" value="1"/>
</dbReference>
<dbReference type="Gene3D" id="3.30.70.270">
    <property type="match status" value="1"/>
</dbReference>
<reference evidence="6" key="2">
    <citation type="submission" date="2023-01" db="EMBL/GenBank/DDBJ databases">
        <authorList>
            <person name="Sun Q."/>
            <person name="Evtushenko L."/>
        </authorList>
    </citation>
    <scope>NUCLEOTIDE SEQUENCE</scope>
    <source>
        <strain evidence="6">VKM B-1606</strain>
    </source>
</reference>
<dbReference type="GO" id="GO:0007165">
    <property type="term" value="P:signal transduction"/>
    <property type="evidence" value="ECO:0007669"/>
    <property type="project" value="InterPro"/>
</dbReference>
<dbReference type="InterPro" id="IPR000160">
    <property type="entry name" value="GGDEF_dom"/>
</dbReference>
<proteinExistence type="predicted"/>
<name>A0A9W6MTW8_9HYPH</name>
<dbReference type="CDD" id="cd06225">
    <property type="entry name" value="HAMP"/>
    <property type="match status" value="1"/>
</dbReference>
<organism evidence="6 7">
    <name type="scientific">Methylopila capsulata</name>
    <dbReference type="NCBI Taxonomy" id="61654"/>
    <lineage>
        <taxon>Bacteria</taxon>
        <taxon>Pseudomonadati</taxon>
        <taxon>Pseudomonadota</taxon>
        <taxon>Alphaproteobacteria</taxon>
        <taxon>Hyphomicrobiales</taxon>
        <taxon>Methylopilaceae</taxon>
        <taxon>Methylopila</taxon>
    </lineage>
</organism>